<evidence type="ECO:0000313" key="2">
    <source>
        <dbReference type="EMBL" id="MFC0865118.1"/>
    </source>
</evidence>
<protein>
    <recommendedName>
        <fullName evidence="4">DUF4115 domain-containing protein</fullName>
    </recommendedName>
</protein>
<sequence>MGRHRSDPMGITRLAFVGLAVLLLVALIVIGARALLSALGSGDVPEPAPSSSAPASAPTTPAESARPQSTGTQNTGTQNTGAPTVRIVCEADSCPVFVRVPGGDVLIDRDLTQDEQASYFEPELDVVLGDGSAVQVFENGKPRATGKPGERESFKVTRARDH</sequence>
<comment type="caution">
    <text evidence="2">The sequence shown here is derived from an EMBL/GenBank/DDBJ whole genome shotgun (WGS) entry which is preliminary data.</text>
</comment>
<evidence type="ECO:0000313" key="3">
    <source>
        <dbReference type="Proteomes" id="UP001589870"/>
    </source>
</evidence>
<evidence type="ECO:0000256" key="1">
    <source>
        <dbReference type="SAM" id="MobiDB-lite"/>
    </source>
</evidence>
<organism evidence="2 3">
    <name type="scientific">Sphaerimonospora cavernae</name>
    <dbReference type="NCBI Taxonomy" id="1740611"/>
    <lineage>
        <taxon>Bacteria</taxon>
        <taxon>Bacillati</taxon>
        <taxon>Actinomycetota</taxon>
        <taxon>Actinomycetes</taxon>
        <taxon>Streptosporangiales</taxon>
        <taxon>Streptosporangiaceae</taxon>
        <taxon>Sphaerimonospora</taxon>
    </lineage>
</organism>
<dbReference type="Proteomes" id="UP001589870">
    <property type="component" value="Unassembled WGS sequence"/>
</dbReference>
<feature type="region of interest" description="Disordered" evidence="1">
    <location>
        <begin position="139"/>
        <end position="162"/>
    </location>
</feature>
<reference evidence="2 3" key="1">
    <citation type="submission" date="2024-09" db="EMBL/GenBank/DDBJ databases">
        <authorList>
            <person name="Sun Q."/>
            <person name="Mori K."/>
        </authorList>
    </citation>
    <scope>NUCLEOTIDE SEQUENCE [LARGE SCALE GENOMIC DNA]</scope>
    <source>
        <strain evidence="2 3">TBRC 1851</strain>
    </source>
</reference>
<gene>
    <name evidence="2" type="ORF">ACFHYQ_22755</name>
</gene>
<name>A0ABV6UAC7_9ACTN</name>
<feature type="region of interest" description="Disordered" evidence="1">
    <location>
        <begin position="41"/>
        <end position="81"/>
    </location>
</feature>
<feature type="compositionally biased region" description="Low complexity" evidence="1">
    <location>
        <begin position="49"/>
        <end position="81"/>
    </location>
</feature>
<keyword evidence="3" id="KW-1185">Reference proteome</keyword>
<dbReference type="RefSeq" id="WP_394303158.1">
    <property type="nucleotide sequence ID" value="NZ_JBHMQT010000050.1"/>
</dbReference>
<dbReference type="EMBL" id="JBHMQT010000050">
    <property type="protein sequence ID" value="MFC0865118.1"/>
    <property type="molecule type" value="Genomic_DNA"/>
</dbReference>
<proteinExistence type="predicted"/>
<feature type="compositionally biased region" description="Basic and acidic residues" evidence="1">
    <location>
        <begin position="148"/>
        <end position="162"/>
    </location>
</feature>
<evidence type="ECO:0008006" key="4">
    <source>
        <dbReference type="Google" id="ProtNLM"/>
    </source>
</evidence>
<accession>A0ABV6UAC7</accession>